<keyword evidence="2" id="KW-0472">Membrane</keyword>
<dbReference type="PANTHER" id="PTHR21666">
    <property type="entry name" value="PEPTIDASE-RELATED"/>
    <property type="match status" value="1"/>
</dbReference>
<dbReference type="Proteomes" id="UP000192602">
    <property type="component" value="Unassembled WGS sequence"/>
</dbReference>
<evidence type="ECO:0000256" key="2">
    <source>
        <dbReference type="SAM" id="Phobius"/>
    </source>
</evidence>
<dbReference type="STRING" id="1069081.SAMN05660197_0892"/>
<dbReference type="SUPFAM" id="SSF51261">
    <property type="entry name" value="Duplicated hybrid motif"/>
    <property type="match status" value="1"/>
</dbReference>
<name>A0A1W1WS14_9BACT</name>
<feature type="transmembrane region" description="Helical" evidence="2">
    <location>
        <begin position="7"/>
        <end position="25"/>
    </location>
</feature>
<keyword evidence="2" id="KW-1133">Transmembrane helix</keyword>
<protein>
    <submittedName>
        <fullName evidence="4">Murein DD-endopeptidase MepM and murein hydrolase activator NlpD, contain LysM domain</fullName>
    </submittedName>
</protein>
<dbReference type="InterPro" id="IPR011055">
    <property type="entry name" value="Dup_hybrid_motif"/>
</dbReference>
<dbReference type="GO" id="GO:0004222">
    <property type="term" value="F:metalloendopeptidase activity"/>
    <property type="evidence" value="ECO:0007669"/>
    <property type="project" value="TreeGrafter"/>
</dbReference>
<feature type="domain" description="M23ase beta-sheet core" evidence="3">
    <location>
        <begin position="331"/>
        <end position="425"/>
    </location>
</feature>
<evidence type="ECO:0000313" key="4">
    <source>
        <dbReference type="EMBL" id="SMC09094.1"/>
    </source>
</evidence>
<dbReference type="EMBL" id="FWWZ01000001">
    <property type="protein sequence ID" value="SMC09094.1"/>
    <property type="molecule type" value="Genomic_DNA"/>
</dbReference>
<keyword evidence="1" id="KW-0732">Signal</keyword>
<dbReference type="Pfam" id="PF01551">
    <property type="entry name" value="Peptidase_M23"/>
    <property type="match status" value="1"/>
</dbReference>
<dbReference type="RefSeq" id="WP_197685296.1">
    <property type="nucleotide sequence ID" value="NZ_AP026671.1"/>
</dbReference>
<keyword evidence="4" id="KW-0378">Hydrolase</keyword>
<dbReference type="InterPro" id="IPR016047">
    <property type="entry name" value="M23ase_b-sheet_dom"/>
</dbReference>
<keyword evidence="2" id="KW-0812">Transmembrane</keyword>
<gene>
    <name evidence="4" type="ORF">SAMN05660197_0892</name>
</gene>
<accession>A0A1W1WS14</accession>
<proteinExistence type="predicted"/>
<evidence type="ECO:0000256" key="1">
    <source>
        <dbReference type="ARBA" id="ARBA00022729"/>
    </source>
</evidence>
<dbReference type="CDD" id="cd12797">
    <property type="entry name" value="M23_peptidase"/>
    <property type="match status" value="1"/>
</dbReference>
<evidence type="ECO:0000313" key="5">
    <source>
        <dbReference type="Proteomes" id="UP000192602"/>
    </source>
</evidence>
<keyword evidence="5" id="KW-1185">Reference proteome</keyword>
<dbReference type="InterPro" id="IPR050570">
    <property type="entry name" value="Cell_wall_metabolism_enzyme"/>
</dbReference>
<dbReference type="AlphaFoldDB" id="A0A1W1WS14"/>
<dbReference type="PANTHER" id="PTHR21666:SF289">
    <property type="entry name" value="L-ALA--D-GLU ENDOPEPTIDASE"/>
    <property type="match status" value="1"/>
</dbReference>
<sequence length="453" mass="51681">MRRSKKGLYLFIAVVAIIGGVAYFISTSKAFEREKPTIAISDKIYWNLKKPIQIKLTDNEAIKEYTVVISNGKQKKTLEKQILNTPKKEVELQLKAPADMEFPSKKAELEIEVRDRSYWNYFLGNSAKKSVKIYIDTKRPELTLISNSYAILKGGSALVVFGCKDENLKEFYIQTNFGKKFYAEPFYKKGYYAALIAWPLWKKSFRADIVAYDKAGNRAKIHIPLYLKNRRYKKSIIHLKKSFLEGKVSILAEDYPQTEGMDLIEKFKFVNETLREQNEKLIHTLTSKVPQKLLQKFVLKPFYPLKNAAPVASFGTHRYYYYHGKLVSESYHLGLDLASVKRASIKASNAGDVVFADYNGIYGNMPIISHGLGLYTLYGHCSSILVKKGEHVPRGKTIAKTGNTGLALGDHLHFGVLVQGIEVHPSEWMDKKWIKVNISDILRDAKKIIDTTR</sequence>
<dbReference type="Gene3D" id="2.70.70.10">
    <property type="entry name" value="Glucose Permease (Domain IIA)"/>
    <property type="match status" value="1"/>
</dbReference>
<reference evidence="5" key="1">
    <citation type="submission" date="2017-04" db="EMBL/GenBank/DDBJ databases">
        <authorList>
            <person name="Varghese N."/>
            <person name="Submissions S."/>
        </authorList>
    </citation>
    <scope>NUCLEOTIDE SEQUENCE [LARGE SCALE GENOMIC DNA]</scope>
    <source>
        <strain evidence="5">DSM 16512</strain>
    </source>
</reference>
<evidence type="ECO:0000259" key="3">
    <source>
        <dbReference type="Pfam" id="PF01551"/>
    </source>
</evidence>
<organism evidence="4 5">
    <name type="scientific">Nitratiruptor tergarcus DSM 16512</name>
    <dbReference type="NCBI Taxonomy" id="1069081"/>
    <lineage>
        <taxon>Bacteria</taxon>
        <taxon>Pseudomonadati</taxon>
        <taxon>Campylobacterota</taxon>
        <taxon>Epsilonproteobacteria</taxon>
        <taxon>Nautiliales</taxon>
        <taxon>Nitratiruptoraceae</taxon>
        <taxon>Nitratiruptor</taxon>
    </lineage>
</organism>